<evidence type="ECO:0000256" key="2">
    <source>
        <dbReference type="ARBA" id="ARBA00022448"/>
    </source>
</evidence>
<evidence type="ECO:0000256" key="5">
    <source>
        <dbReference type="ARBA" id="ARBA00022989"/>
    </source>
</evidence>
<dbReference type="AlphaFoldDB" id="A0A6J7U8J3"/>
<dbReference type="EMBL" id="CAFBQR010000034">
    <property type="protein sequence ID" value="CAB5060957.1"/>
    <property type="molecule type" value="Genomic_DNA"/>
</dbReference>
<dbReference type="GO" id="GO:0055085">
    <property type="term" value="P:transmembrane transport"/>
    <property type="evidence" value="ECO:0007669"/>
    <property type="project" value="InterPro"/>
</dbReference>
<feature type="transmembrane region" description="Helical" evidence="7">
    <location>
        <begin position="115"/>
        <end position="141"/>
    </location>
</feature>
<dbReference type="CDD" id="cd06261">
    <property type="entry name" value="TM_PBP2"/>
    <property type="match status" value="1"/>
</dbReference>
<evidence type="ECO:0000256" key="6">
    <source>
        <dbReference type="ARBA" id="ARBA00023136"/>
    </source>
</evidence>
<dbReference type="InterPro" id="IPR035906">
    <property type="entry name" value="MetI-like_sf"/>
</dbReference>
<dbReference type="SUPFAM" id="SSF161098">
    <property type="entry name" value="MetI-like"/>
    <property type="match status" value="1"/>
</dbReference>
<keyword evidence="6 7" id="KW-0472">Membrane</keyword>
<dbReference type="InterPro" id="IPR000515">
    <property type="entry name" value="MetI-like"/>
</dbReference>
<evidence type="ECO:0000256" key="4">
    <source>
        <dbReference type="ARBA" id="ARBA00022692"/>
    </source>
</evidence>
<reference evidence="9" key="1">
    <citation type="submission" date="2020-05" db="EMBL/GenBank/DDBJ databases">
        <authorList>
            <person name="Chiriac C."/>
            <person name="Salcher M."/>
            <person name="Ghai R."/>
            <person name="Kavagutti S V."/>
        </authorList>
    </citation>
    <scope>NUCLEOTIDE SEQUENCE</scope>
</reference>
<dbReference type="GO" id="GO:0005886">
    <property type="term" value="C:plasma membrane"/>
    <property type="evidence" value="ECO:0007669"/>
    <property type="project" value="UniProtKB-SubCell"/>
</dbReference>
<evidence type="ECO:0000256" key="7">
    <source>
        <dbReference type="SAM" id="Phobius"/>
    </source>
</evidence>
<evidence type="ECO:0000313" key="9">
    <source>
        <dbReference type="EMBL" id="CAB5060957.1"/>
    </source>
</evidence>
<feature type="transmembrane region" description="Helical" evidence="7">
    <location>
        <begin position="239"/>
        <end position="258"/>
    </location>
</feature>
<keyword evidence="3" id="KW-1003">Cell membrane</keyword>
<feature type="transmembrane region" description="Helical" evidence="7">
    <location>
        <begin position="42"/>
        <end position="65"/>
    </location>
</feature>
<dbReference type="Pfam" id="PF12911">
    <property type="entry name" value="OppC_N"/>
    <property type="match status" value="1"/>
</dbReference>
<dbReference type="InterPro" id="IPR025966">
    <property type="entry name" value="OppC_N"/>
</dbReference>
<evidence type="ECO:0000259" key="8">
    <source>
        <dbReference type="PROSITE" id="PS50928"/>
    </source>
</evidence>
<dbReference type="Gene3D" id="1.10.3720.10">
    <property type="entry name" value="MetI-like"/>
    <property type="match status" value="1"/>
</dbReference>
<feature type="transmembrane region" description="Helical" evidence="7">
    <location>
        <begin position="148"/>
        <end position="169"/>
    </location>
</feature>
<dbReference type="PANTHER" id="PTHR43386:SF1">
    <property type="entry name" value="D,D-DIPEPTIDE TRANSPORT SYSTEM PERMEASE PROTEIN DDPC-RELATED"/>
    <property type="match status" value="1"/>
</dbReference>
<feature type="transmembrane region" description="Helical" evidence="7">
    <location>
        <begin position="295"/>
        <end position="314"/>
    </location>
</feature>
<dbReference type="PROSITE" id="PS50928">
    <property type="entry name" value="ABC_TM1"/>
    <property type="match status" value="1"/>
</dbReference>
<feature type="transmembrane region" description="Helical" evidence="7">
    <location>
        <begin position="189"/>
        <end position="208"/>
    </location>
</feature>
<name>A0A6J7U8J3_9ZZZZ</name>
<evidence type="ECO:0000256" key="1">
    <source>
        <dbReference type="ARBA" id="ARBA00004651"/>
    </source>
</evidence>
<evidence type="ECO:0000256" key="3">
    <source>
        <dbReference type="ARBA" id="ARBA00022475"/>
    </source>
</evidence>
<proteinExistence type="predicted"/>
<keyword evidence="5 7" id="KW-1133">Transmembrane helix</keyword>
<protein>
    <submittedName>
        <fullName evidence="9">Unannotated protein</fullName>
    </submittedName>
</protein>
<comment type="subcellular location">
    <subcellularLocation>
        <location evidence="1">Cell membrane</location>
        <topology evidence="1">Multi-pass membrane protein</topology>
    </subcellularLocation>
</comment>
<accession>A0A6J7U8J3</accession>
<dbReference type="PANTHER" id="PTHR43386">
    <property type="entry name" value="OLIGOPEPTIDE TRANSPORT SYSTEM PERMEASE PROTEIN APPC"/>
    <property type="match status" value="1"/>
</dbReference>
<sequence>MSLNSEVNEEVEAPAGASTAIAGRSPRQIAWSRFKRNKVGMAAAGISIFLLSMSLFAPIVCRLLGINPTDLNLDGLDSSGIPRGDLAGFSLQHPLGVIPGTGRDLLAQLLYGSRISFMVAILTTITALTIGFFVGIVGGYFRGRVDGYLGRFTDFLLAFPAFFMIVALSEPMVDRIEKTGIAEGNGARILFLILFLSFFGWPGFSRLIRSQVLSLREREFVTAAQAMGASRRRIILKELVPNLWAPVIVVVSLSLPGYLASEAVFSFLGLGVQPPASTWGILLSNATRFVTVMPSFFLITSASLVIVVLAFNLVGDALRDALDPRADK</sequence>
<keyword evidence="4 7" id="KW-0812">Transmembrane</keyword>
<gene>
    <name evidence="9" type="ORF">UFOPK4348_00300</name>
</gene>
<feature type="domain" description="ABC transmembrane type-1" evidence="8">
    <location>
        <begin position="113"/>
        <end position="315"/>
    </location>
</feature>
<keyword evidence="2" id="KW-0813">Transport</keyword>
<dbReference type="InterPro" id="IPR050366">
    <property type="entry name" value="BP-dependent_transpt_permease"/>
</dbReference>
<dbReference type="Pfam" id="PF00528">
    <property type="entry name" value="BPD_transp_1"/>
    <property type="match status" value="1"/>
</dbReference>
<organism evidence="9">
    <name type="scientific">freshwater metagenome</name>
    <dbReference type="NCBI Taxonomy" id="449393"/>
    <lineage>
        <taxon>unclassified sequences</taxon>
        <taxon>metagenomes</taxon>
        <taxon>ecological metagenomes</taxon>
    </lineage>
</organism>